<keyword evidence="2" id="KW-0808">Transferase</keyword>
<evidence type="ECO:0000259" key="8">
    <source>
        <dbReference type="Pfam" id="PF00370"/>
    </source>
</evidence>
<dbReference type="STRING" id="1533.SAMN05443638_11731"/>
<dbReference type="EMBL" id="FQVM01000017">
    <property type="protein sequence ID" value="SHE91145.1"/>
    <property type="molecule type" value="Genomic_DNA"/>
</dbReference>
<evidence type="ECO:0000256" key="7">
    <source>
        <dbReference type="ARBA" id="ARBA00023308"/>
    </source>
</evidence>
<name>A0A1M4XCL4_9CLOT</name>
<dbReference type="Pfam" id="PF00370">
    <property type="entry name" value="FGGY_N"/>
    <property type="match status" value="1"/>
</dbReference>
<dbReference type="InterPro" id="IPR018484">
    <property type="entry name" value="FGGY_N"/>
</dbReference>
<comment type="similarity">
    <text evidence="1">Belongs to the FGGY kinase family.</text>
</comment>
<keyword evidence="4 10" id="KW-0418">Kinase</keyword>
<evidence type="ECO:0000256" key="3">
    <source>
        <dbReference type="ARBA" id="ARBA00022741"/>
    </source>
</evidence>
<dbReference type="GO" id="GO:0008993">
    <property type="term" value="F:rhamnulokinase activity"/>
    <property type="evidence" value="ECO:0007669"/>
    <property type="project" value="InterPro"/>
</dbReference>
<evidence type="ECO:0000256" key="1">
    <source>
        <dbReference type="ARBA" id="ARBA00009156"/>
    </source>
</evidence>
<reference evidence="10 11" key="1">
    <citation type="submission" date="2016-11" db="EMBL/GenBank/DDBJ databases">
        <authorList>
            <person name="Jaros S."/>
            <person name="Januszkiewicz K."/>
            <person name="Wedrychowicz H."/>
        </authorList>
    </citation>
    <scope>NUCLEOTIDE SEQUENCE [LARGE SCALE GENOMIC DNA]</scope>
    <source>
        <strain evidence="10 11">DSM 2631</strain>
    </source>
</reference>
<keyword evidence="3" id="KW-0547">Nucleotide-binding</keyword>
<sequence length="469" mass="53303">MGVYLAFDFGASSGRAIIVNVNNEKIDMKEIHRFSNEPVYLNNKYLWDFQKLFNEMKKALKKVSLLDEKIQAIGIDTWGVDYGLLDNEDNLIGIPMHYRDERNYFGIDEVEKSISIKNLYKKTGIASMAFNTVFQLVADKKFRKSILENSNAMLFMPDLFAYYLTGEKRTEFTIASTSGLLDLTTRQWNYKLIESLNLPKNIFQKIIEPGNFYGYLSDSLIEELDLYKIPVIAVGGHDTASAVVATPFVNSNYAFLSSGTWSLLGKEIDSPIINEKSYDYGFTNEGGVANKIRLLKNINGLWLIQQLKKNWCENYEEIGFKDIIKAARKTNNTKFQVDTNDKEFMNSKNMIESIKKYCIKRNQGEPKTLGELAIAIYNGLSKEYLKGIEELEDILGYKIEGINVVGGGIQDDFLCELTAKNTCKKVVTGPVEAAVLGNVLMQMIALKEIKSIEEGRKIISKSFDFKIYF</sequence>
<dbReference type="PANTHER" id="PTHR10196">
    <property type="entry name" value="SUGAR KINASE"/>
    <property type="match status" value="1"/>
</dbReference>
<accession>A0A1M4XCL4</accession>
<dbReference type="GO" id="GO:0006071">
    <property type="term" value="P:glycerol metabolic process"/>
    <property type="evidence" value="ECO:0007669"/>
    <property type="project" value="TreeGrafter"/>
</dbReference>
<keyword evidence="5" id="KW-0067">ATP-binding</keyword>
<dbReference type="InterPro" id="IPR043129">
    <property type="entry name" value="ATPase_NBD"/>
</dbReference>
<dbReference type="GO" id="GO:0004370">
    <property type="term" value="F:glycerol kinase activity"/>
    <property type="evidence" value="ECO:0007669"/>
    <property type="project" value="TreeGrafter"/>
</dbReference>
<dbReference type="GO" id="GO:0019301">
    <property type="term" value="P:rhamnose catabolic process"/>
    <property type="evidence" value="ECO:0007669"/>
    <property type="project" value="InterPro"/>
</dbReference>
<organism evidence="10 11">
    <name type="scientific">Clostridium fallax</name>
    <dbReference type="NCBI Taxonomy" id="1533"/>
    <lineage>
        <taxon>Bacteria</taxon>
        <taxon>Bacillati</taxon>
        <taxon>Bacillota</taxon>
        <taxon>Clostridia</taxon>
        <taxon>Eubacteriales</taxon>
        <taxon>Clostridiaceae</taxon>
        <taxon>Clostridium</taxon>
    </lineage>
</organism>
<dbReference type="OrthoDB" id="9761504at2"/>
<dbReference type="SUPFAM" id="SSF53067">
    <property type="entry name" value="Actin-like ATPase domain"/>
    <property type="match status" value="2"/>
</dbReference>
<evidence type="ECO:0000259" key="9">
    <source>
        <dbReference type="Pfam" id="PF02782"/>
    </source>
</evidence>
<feature type="domain" description="Carbohydrate kinase FGGY N-terminal" evidence="8">
    <location>
        <begin position="3"/>
        <end position="244"/>
    </location>
</feature>
<dbReference type="CDD" id="cd07771">
    <property type="entry name" value="ASKHA_NBD_FGGY_RhaB-like"/>
    <property type="match status" value="1"/>
</dbReference>
<proteinExistence type="inferred from homology"/>
<keyword evidence="6" id="KW-1015">Disulfide bond</keyword>
<dbReference type="InterPro" id="IPR018485">
    <property type="entry name" value="FGGY_C"/>
</dbReference>
<evidence type="ECO:0000313" key="10">
    <source>
        <dbReference type="EMBL" id="SHE91145.1"/>
    </source>
</evidence>
<feature type="domain" description="Carbohydrate kinase FGGY C-terminal" evidence="9">
    <location>
        <begin position="255"/>
        <end position="446"/>
    </location>
</feature>
<gene>
    <name evidence="10" type="ORF">SAMN05443638_11731</name>
</gene>
<evidence type="ECO:0000256" key="6">
    <source>
        <dbReference type="ARBA" id="ARBA00023157"/>
    </source>
</evidence>
<keyword evidence="11" id="KW-1185">Reference proteome</keyword>
<dbReference type="InterPro" id="IPR013449">
    <property type="entry name" value="Rhamnulokinase"/>
</dbReference>
<evidence type="ECO:0000256" key="2">
    <source>
        <dbReference type="ARBA" id="ARBA00022679"/>
    </source>
</evidence>
<evidence type="ECO:0000256" key="5">
    <source>
        <dbReference type="ARBA" id="ARBA00022840"/>
    </source>
</evidence>
<dbReference type="Pfam" id="PF02782">
    <property type="entry name" value="FGGY_C"/>
    <property type="match status" value="1"/>
</dbReference>
<dbReference type="PANTHER" id="PTHR10196:SF93">
    <property type="entry name" value="L-RHAMNULOKINASE"/>
    <property type="match status" value="1"/>
</dbReference>
<keyword evidence="7" id="KW-0684">Rhamnose metabolism</keyword>
<dbReference type="Gene3D" id="3.30.420.40">
    <property type="match status" value="2"/>
</dbReference>
<dbReference type="AlphaFoldDB" id="A0A1M4XCL4"/>
<evidence type="ECO:0000256" key="4">
    <source>
        <dbReference type="ARBA" id="ARBA00022777"/>
    </source>
</evidence>
<evidence type="ECO:0000313" key="11">
    <source>
        <dbReference type="Proteomes" id="UP000184035"/>
    </source>
</evidence>
<dbReference type="GO" id="GO:0005829">
    <property type="term" value="C:cytosol"/>
    <property type="evidence" value="ECO:0007669"/>
    <property type="project" value="TreeGrafter"/>
</dbReference>
<dbReference type="Proteomes" id="UP000184035">
    <property type="component" value="Unassembled WGS sequence"/>
</dbReference>
<dbReference type="RefSeq" id="WP_072896526.1">
    <property type="nucleotide sequence ID" value="NZ_FQVM01000017.1"/>
</dbReference>
<dbReference type="GO" id="GO:0005524">
    <property type="term" value="F:ATP binding"/>
    <property type="evidence" value="ECO:0007669"/>
    <property type="project" value="UniProtKB-KW"/>
</dbReference>
<protein>
    <submittedName>
        <fullName evidence="10">Rhamnulokinase</fullName>
    </submittedName>
</protein>